<dbReference type="PANTHER" id="PTHR34293:SF1">
    <property type="entry name" value="HTH-TYPE TRANSCRIPTIONAL REGULATOR TRMBL2"/>
    <property type="match status" value="1"/>
</dbReference>
<dbReference type="InterPro" id="IPR000792">
    <property type="entry name" value="Tscrpt_reg_LuxR_C"/>
</dbReference>
<accession>A0A1C6TWJ4</accession>
<evidence type="ECO:0000259" key="1">
    <source>
        <dbReference type="SMART" id="SM00421"/>
    </source>
</evidence>
<protein>
    <submittedName>
        <fullName evidence="2">Sugar-specific transcriptional regulator TrmB</fullName>
    </submittedName>
</protein>
<proteinExistence type="predicted"/>
<dbReference type="SUPFAM" id="SSF46894">
    <property type="entry name" value="C-terminal effector domain of the bipartite response regulators"/>
    <property type="match status" value="1"/>
</dbReference>
<dbReference type="SMART" id="SM00421">
    <property type="entry name" value="HTH_LUXR"/>
    <property type="match status" value="1"/>
</dbReference>
<gene>
    <name evidence="2" type="ORF">GA0070604_1210</name>
</gene>
<evidence type="ECO:0000313" key="2">
    <source>
        <dbReference type="EMBL" id="SCL46190.1"/>
    </source>
</evidence>
<organism evidence="2 3">
    <name type="scientific">Micromonospora eburnea</name>
    <dbReference type="NCBI Taxonomy" id="227316"/>
    <lineage>
        <taxon>Bacteria</taxon>
        <taxon>Bacillati</taxon>
        <taxon>Actinomycetota</taxon>
        <taxon>Actinomycetes</taxon>
        <taxon>Micromonosporales</taxon>
        <taxon>Micromonosporaceae</taxon>
        <taxon>Micromonospora</taxon>
    </lineage>
</organism>
<name>A0A1C6TWJ4_9ACTN</name>
<dbReference type="InterPro" id="IPR036388">
    <property type="entry name" value="WH-like_DNA-bd_sf"/>
</dbReference>
<dbReference type="AlphaFoldDB" id="A0A1C6TWJ4"/>
<reference evidence="3" key="1">
    <citation type="submission" date="2016-06" db="EMBL/GenBank/DDBJ databases">
        <authorList>
            <person name="Varghese N."/>
            <person name="Submissions Spin"/>
        </authorList>
    </citation>
    <scope>NUCLEOTIDE SEQUENCE [LARGE SCALE GENOMIC DNA]</scope>
    <source>
        <strain evidence="3">DSM 44814</strain>
    </source>
</reference>
<dbReference type="STRING" id="227316.GA0070604_1210"/>
<dbReference type="Pfam" id="PF01978">
    <property type="entry name" value="TrmB"/>
    <property type="match status" value="1"/>
</dbReference>
<dbReference type="InterPro" id="IPR002831">
    <property type="entry name" value="Tscrpt_reg_TrmB_N"/>
</dbReference>
<dbReference type="OrthoDB" id="4266042at2"/>
<dbReference type="InterPro" id="IPR051797">
    <property type="entry name" value="TrmB-like"/>
</dbReference>
<dbReference type="Proteomes" id="UP000199696">
    <property type="component" value="Unassembled WGS sequence"/>
</dbReference>
<sequence length="319" mass="34371">MFESLGLTPVEESVYLALLRKRQSTVPELAQQVGENPRVVRAATERLEDLGFVSRRVGSGTRLVATRPDVAVNALVVRRTAEFGAARRAAERMAAEFPQELLTSPDELLEIVTGRAAVEAQFVQLSHGVTNELLVLDRPPYVQEVAAANLPENELLSRQASVRGIYAPEAFELPGAFEQAMAAVAAGEQARVHTDVPLKLAISDRSVALLPLASERAVDAALVIRAPMVVSALVKLFEMLWVQATPLPVWDPERPAPGGDELDLRLLGLLATGLKDEAIARELGVSVRTLGRRSSALLTTLGARTRFQAGLQAGRRGLA</sequence>
<evidence type="ECO:0000313" key="3">
    <source>
        <dbReference type="Proteomes" id="UP000199696"/>
    </source>
</evidence>
<keyword evidence="3" id="KW-1185">Reference proteome</keyword>
<dbReference type="GO" id="GO:0006355">
    <property type="term" value="P:regulation of DNA-templated transcription"/>
    <property type="evidence" value="ECO:0007669"/>
    <property type="project" value="InterPro"/>
</dbReference>
<dbReference type="Gene3D" id="1.10.10.10">
    <property type="entry name" value="Winged helix-like DNA-binding domain superfamily/Winged helix DNA-binding domain"/>
    <property type="match status" value="2"/>
</dbReference>
<dbReference type="PANTHER" id="PTHR34293">
    <property type="entry name" value="HTH-TYPE TRANSCRIPTIONAL REGULATOR TRMBL2"/>
    <property type="match status" value="1"/>
</dbReference>
<dbReference type="SUPFAM" id="SSF46785">
    <property type="entry name" value="Winged helix' DNA-binding domain"/>
    <property type="match status" value="1"/>
</dbReference>
<dbReference type="GO" id="GO:0003677">
    <property type="term" value="F:DNA binding"/>
    <property type="evidence" value="ECO:0007669"/>
    <property type="project" value="InterPro"/>
</dbReference>
<dbReference type="RefSeq" id="WP_091115463.1">
    <property type="nucleotide sequence ID" value="NZ_FMHY01000002.1"/>
</dbReference>
<feature type="domain" description="HTH luxR-type" evidence="1">
    <location>
        <begin position="259"/>
        <end position="313"/>
    </location>
</feature>
<dbReference type="InterPro" id="IPR016032">
    <property type="entry name" value="Sig_transdc_resp-reg_C-effctor"/>
</dbReference>
<dbReference type="EMBL" id="FMHY01000002">
    <property type="protein sequence ID" value="SCL46190.1"/>
    <property type="molecule type" value="Genomic_DNA"/>
</dbReference>
<dbReference type="InterPro" id="IPR036390">
    <property type="entry name" value="WH_DNA-bd_sf"/>
</dbReference>